<dbReference type="InterPro" id="IPR008271">
    <property type="entry name" value="Ser/Thr_kinase_AS"/>
</dbReference>
<evidence type="ECO:0000313" key="9">
    <source>
        <dbReference type="Proteomes" id="UP000688137"/>
    </source>
</evidence>
<proteinExistence type="inferred from homology"/>
<evidence type="ECO:0000259" key="7">
    <source>
        <dbReference type="PROSITE" id="PS50011"/>
    </source>
</evidence>
<dbReference type="CDD" id="cd14016">
    <property type="entry name" value="STKc_CK1"/>
    <property type="match status" value="1"/>
</dbReference>
<dbReference type="Proteomes" id="UP000688137">
    <property type="component" value="Unassembled WGS sequence"/>
</dbReference>
<dbReference type="PROSITE" id="PS00107">
    <property type="entry name" value="PROTEIN_KINASE_ATP"/>
    <property type="match status" value="1"/>
</dbReference>
<evidence type="ECO:0000256" key="5">
    <source>
        <dbReference type="PROSITE-ProRule" id="PRU10141"/>
    </source>
</evidence>
<reference evidence="8" key="1">
    <citation type="submission" date="2021-01" db="EMBL/GenBank/DDBJ databases">
        <authorList>
            <consortium name="Genoscope - CEA"/>
            <person name="William W."/>
        </authorList>
    </citation>
    <scope>NUCLEOTIDE SEQUENCE</scope>
</reference>
<protein>
    <recommendedName>
        <fullName evidence="4">Casein kinase I</fullName>
        <ecNumber evidence="1">2.7.11.1</ecNumber>
    </recommendedName>
</protein>
<sequence length="300" mass="35099">MELTFAQKYSFTLDKKIGLGAFGQIYLGNNIKTGEEIAIKLENVSNNHSQLLHEAKIYRILLLDGPVPGIPNLHWFGQEGDFNVLVMDILGPSLEDLFNYNGRKFSLKSVLMLADQLLTRISYLHNKDFIHRDIKPENFLIGLNKKADNIYMIDFGLAKRYRYQRTETHIQYGENNQLVGTCRFSSINAHLGIEQSRRDDLESIGYMLIYFLRGSLPWSGIKTETKKVKYEKVAECKIATPIDKLCEGFPEEFVKYFNYIKSLKFEEIPDYVWIKRLFKDLFIKQEYTWDNVFDWAQETK</sequence>
<dbReference type="OMA" id="NIKHELL"/>
<name>A0A8S1KAZ2_PARPR</name>
<dbReference type="InterPro" id="IPR017441">
    <property type="entry name" value="Protein_kinase_ATP_BS"/>
</dbReference>
<keyword evidence="6" id="KW-0723">Serine/threonine-protein kinase</keyword>
<dbReference type="InterPro" id="IPR050235">
    <property type="entry name" value="CK1_Ser-Thr_kinase"/>
</dbReference>
<dbReference type="Pfam" id="PF00069">
    <property type="entry name" value="Pkinase"/>
    <property type="match status" value="1"/>
</dbReference>
<feature type="domain" description="Protein kinase" evidence="7">
    <location>
        <begin position="11"/>
        <end position="300"/>
    </location>
</feature>
<keyword evidence="9" id="KW-1185">Reference proteome</keyword>
<dbReference type="AlphaFoldDB" id="A0A8S1KAZ2"/>
<organism evidence="8 9">
    <name type="scientific">Paramecium primaurelia</name>
    <dbReference type="NCBI Taxonomy" id="5886"/>
    <lineage>
        <taxon>Eukaryota</taxon>
        <taxon>Sar</taxon>
        <taxon>Alveolata</taxon>
        <taxon>Ciliophora</taxon>
        <taxon>Intramacronucleata</taxon>
        <taxon>Oligohymenophorea</taxon>
        <taxon>Peniculida</taxon>
        <taxon>Parameciidae</taxon>
        <taxon>Paramecium</taxon>
    </lineage>
</organism>
<dbReference type="EMBL" id="CAJJDM010000009">
    <property type="protein sequence ID" value="CAD8047869.1"/>
    <property type="molecule type" value="Genomic_DNA"/>
</dbReference>
<evidence type="ECO:0000313" key="8">
    <source>
        <dbReference type="EMBL" id="CAD8047869.1"/>
    </source>
</evidence>
<comment type="caution">
    <text evidence="8">The sequence shown here is derived from an EMBL/GenBank/DDBJ whole genome shotgun (WGS) entry which is preliminary data.</text>
</comment>
<dbReference type="FunFam" id="1.10.510.10:FF:001265">
    <property type="entry name" value="Casein kinase I, putative"/>
    <property type="match status" value="1"/>
</dbReference>
<evidence type="ECO:0000256" key="6">
    <source>
        <dbReference type="RuleBase" id="RU000304"/>
    </source>
</evidence>
<keyword evidence="6" id="KW-0808">Transferase</keyword>
<evidence type="ECO:0000256" key="4">
    <source>
        <dbReference type="ARBA" id="ARBA00023860"/>
    </source>
</evidence>
<dbReference type="GO" id="GO:0004674">
    <property type="term" value="F:protein serine/threonine kinase activity"/>
    <property type="evidence" value="ECO:0007669"/>
    <property type="project" value="UniProtKB-KW"/>
</dbReference>
<accession>A0A8S1KAZ2</accession>
<dbReference type="PROSITE" id="PS00108">
    <property type="entry name" value="PROTEIN_KINASE_ST"/>
    <property type="match status" value="1"/>
</dbReference>
<evidence type="ECO:0000256" key="1">
    <source>
        <dbReference type="ARBA" id="ARBA00012513"/>
    </source>
</evidence>
<evidence type="ECO:0000256" key="2">
    <source>
        <dbReference type="ARBA" id="ARBA00022741"/>
    </source>
</evidence>
<dbReference type="GO" id="GO:0005524">
    <property type="term" value="F:ATP binding"/>
    <property type="evidence" value="ECO:0007669"/>
    <property type="project" value="UniProtKB-UniRule"/>
</dbReference>
<keyword evidence="6" id="KW-0418">Kinase</keyword>
<dbReference type="EC" id="2.7.11.1" evidence="1"/>
<comment type="similarity">
    <text evidence="6">Belongs to the protein kinase superfamily.</text>
</comment>
<feature type="binding site" evidence="5">
    <location>
        <position position="40"/>
    </location>
    <ligand>
        <name>ATP</name>
        <dbReference type="ChEBI" id="CHEBI:30616"/>
    </ligand>
</feature>
<keyword evidence="2 5" id="KW-0547">Nucleotide-binding</keyword>
<dbReference type="PANTHER" id="PTHR11909">
    <property type="entry name" value="CASEIN KINASE-RELATED"/>
    <property type="match status" value="1"/>
</dbReference>
<gene>
    <name evidence="8" type="ORF">PPRIM_AZ9-3.1.T0120180</name>
</gene>
<dbReference type="InterPro" id="IPR000719">
    <property type="entry name" value="Prot_kinase_dom"/>
</dbReference>
<dbReference type="SMART" id="SM00220">
    <property type="entry name" value="S_TKc"/>
    <property type="match status" value="1"/>
</dbReference>
<evidence type="ECO:0000256" key="3">
    <source>
        <dbReference type="ARBA" id="ARBA00022840"/>
    </source>
</evidence>
<keyword evidence="3 5" id="KW-0067">ATP-binding</keyword>
<dbReference type="PROSITE" id="PS50011">
    <property type="entry name" value="PROTEIN_KINASE_DOM"/>
    <property type="match status" value="1"/>
</dbReference>